<protein>
    <recommendedName>
        <fullName evidence="1">tRNA(Ile)-lysidine synthetase</fullName>
        <ecNumber evidence="1">6.3.4.19</ecNumber>
    </recommendedName>
</protein>
<keyword evidence="4" id="KW-0547">Nucleotide-binding</keyword>
<dbReference type="PANTHER" id="PTHR43033">
    <property type="entry name" value="TRNA(ILE)-LYSIDINE SYNTHASE-RELATED"/>
    <property type="match status" value="1"/>
</dbReference>
<accession>A0A099P973</accession>
<keyword evidence="2" id="KW-0436">Ligase</keyword>
<dbReference type="PANTHER" id="PTHR43033:SF1">
    <property type="entry name" value="TRNA(ILE)-LYSIDINE SYNTHASE-RELATED"/>
    <property type="match status" value="1"/>
</dbReference>
<dbReference type="HOGENOM" id="CLU_015599_1_0_1"/>
<name>A0A099P973_PICKU</name>
<dbReference type="EMBL" id="JQFK01000001">
    <property type="protein sequence ID" value="KGK40774.1"/>
    <property type="molecule type" value="Genomic_DNA"/>
</dbReference>
<evidence type="ECO:0000313" key="9">
    <source>
        <dbReference type="Proteomes" id="UP000029867"/>
    </source>
</evidence>
<dbReference type="eggNOG" id="ENOG502QQNE">
    <property type="taxonomic scope" value="Eukaryota"/>
</dbReference>
<comment type="caution">
    <text evidence="8">The sequence shown here is derived from an EMBL/GenBank/DDBJ whole genome shotgun (WGS) entry which is preliminary data.</text>
</comment>
<keyword evidence="3" id="KW-0819">tRNA processing</keyword>
<dbReference type="Proteomes" id="UP000029867">
    <property type="component" value="Unassembled WGS sequence"/>
</dbReference>
<dbReference type="GO" id="GO:0008033">
    <property type="term" value="P:tRNA processing"/>
    <property type="evidence" value="ECO:0007669"/>
    <property type="project" value="UniProtKB-KW"/>
</dbReference>
<dbReference type="InterPro" id="IPR012094">
    <property type="entry name" value="tRNA_Ile_lys_synt"/>
</dbReference>
<dbReference type="InterPro" id="IPR011063">
    <property type="entry name" value="TilS/TtcA_N"/>
</dbReference>
<evidence type="ECO:0000256" key="4">
    <source>
        <dbReference type="ARBA" id="ARBA00022741"/>
    </source>
</evidence>
<evidence type="ECO:0000256" key="5">
    <source>
        <dbReference type="ARBA" id="ARBA00022840"/>
    </source>
</evidence>
<dbReference type="SUPFAM" id="SSF52402">
    <property type="entry name" value="Adenine nucleotide alpha hydrolases-like"/>
    <property type="match status" value="1"/>
</dbReference>
<organism evidence="8 9">
    <name type="scientific">Pichia kudriavzevii</name>
    <name type="common">Yeast</name>
    <name type="synonym">Issatchenkia orientalis</name>
    <dbReference type="NCBI Taxonomy" id="4909"/>
    <lineage>
        <taxon>Eukaryota</taxon>
        <taxon>Fungi</taxon>
        <taxon>Dikarya</taxon>
        <taxon>Ascomycota</taxon>
        <taxon>Saccharomycotina</taxon>
        <taxon>Pichiomycetes</taxon>
        <taxon>Pichiales</taxon>
        <taxon>Pichiaceae</taxon>
        <taxon>Pichia</taxon>
    </lineage>
</organism>
<dbReference type="VEuPathDB" id="FungiDB:C5L36_0A10410"/>
<dbReference type="HAMAP" id="MF_01161">
    <property type="entry name" value="tRNA_Ile_lys_synt"/>
    <property type="match status" value="1"/>
</dbReference>
<evidence type="ECO:0000256" key="2">
    <source>
        <dbReference type="ARBA" id="ARBA00022598"/>
    </source>
</evidence>
<dbReference type="GO" id="GO:0005524">
    <property type="term" value="F:ATP binding"/>
    <property type="evidence" value="ECO:0007669"/>
    <property type="project" value="UniProtKB-KW"/>
</dbReference>
<dbReference type="Pfam" id="PF01171">
    <property type="entry name" value="ATP_bind_3"/>
    <property type="match status" value="1"/>
</dbReference>
<evidence type="ECO:0000256" key="1">
    <source>
        <dbReference type="ARBA" id="ARBA00013267"/>
    </source>
</evidence>
<keyword evidence="5" id="KW-0067">ATP-binding</keyword>
<sequence length="470" mass="54952">MTISEKVFTKFKVSMKQIVTTLKQSNNTFTRNPRISIALSGGVDSIVLLDLLLKYRERYLRGLTIHAITIDHGLRRESANEALLLNDILLTKNKLPIIHQILKINETISESQIERHARELRYKLMYQYCSSSKIPFLFMGHHLDDQMETFMIRLQSNSTLFGLMGMKMVTPANLRDTHKIDLIRPLLNIRKNEIYSYAKENQLKWFEDYTNDDVTLTRRNRIRSYLRQNEANCDTLIQLHEKTVKLMNESIYKKLNDLKHSDNFQIKSDFSERYYSKSIKIKIPEGYEFTTVDYLLLDRFLYNESWTVSPSATFHYNFTKFDNKYSTIEPCNSCHSLIEDMLQSRRGKRTLSGCLFQWELDRDGYLSVEIFREPPHRNSINNATVYNIKSFPYFYDNRFFIKPLNPHVPFSYDIQPLTRSNSKKLVHEVDDLNKLIAVSAPVISSKSTSDGVALLVEAGFEVVPKREIAA</sequence>
<dbReference type="NCBIfam" id="TIGR02432">
    <property type="entry name" value="lysidine_TilS_N"/>
    <property type="match status" value="1"/>
</dbReference>
<dbReference type="AlphaFoldDB" id="A0A099P973"/>
<proteinExistence type="inferred from homology"/>
<dbReference type="Gene3D" id="3.40.50.620">
    <property type="entry name" value="HUPs"/>
    <property type="match status" value="1"/>
</dbReference>
<comment type="catalytic activity">
    <reaction evidence="6">
        <text>cytidine(34) in tRNA(Ile2) + L-lysine + ATP = lysidine(34) in tRNA(Ile2) + AMP + diphosphate + H(+)</text>
        <dbReference type="Rhea" id="RHEA:43744"/>
        <dbReference type="Rhea" id="RHEA-COMP:10625"/>
        <dbReference type="Rhea" id="RHEA-COMP:10670"/>
        <dbReference type="ChEBI" id="CHEBI:15378"/>
        <dbReference type="ChEBI" id="CHEBI:30616"/>
        <dbReference type="ChEBI" id="CHEBI:32551"/>
        <dbReference type="ChEBI" id="CHEBI:33019"/>
        <dbReference type="ChEBI" id="CHEBI:82748"/>
        <dbReference type="ChEBI" id="CHEBI:83665"/>
        <dbReference type="ChEBI" id="CHEBI:456215"/>
        <dbReference type="EC" id="6.3.4.19"/>
    </reaction>
</comment>
<evidence type="ECO:0000256" key="3">
    <source>
        <dbReference type="ARBA" id="ARBA00022694"/>
    </source>
</evidence>
<dbReference type="GO" id="GO:0032267">
    <property type="term" value="F:tRNA(Ile)-lysidine synthase activity"/>
    <property type="evidence" value="ECO:0007669"/>
    <property type="project" value="UniProtKB-EC"/>
</dbReference>
<gene>
    <name evidence="8" type="ORF">JL09_g30</name>
</gene>
<evidence type="ECO:0000256" key="6">
    <source>
        <dbReference type="ARBA" id="ARBA00048539"/>
    </source>
</evidence>
<reference evidence="9" key="1">
    <citation type="journal article" date="2014" name="Microb. Cell Fact.">
        <title>Exploiting Issatchenkia orientalis SD108 for succinic acid production.</title>
        <authorList>
            <person name="Xiao H."/>
            <person name="Shao Z."/>
            <person name="Jiang Y."/>
            <person name="Dole S."/>
            <person name="Zhao H."/>
        </authorList>
    </citation>
    <scope>NUCLEOTIDE SEQUENCE [LARGE SCALE GENOMIC DNA]</scope>
    <source>
        <strain evidence="9">SD108</strain>
    </source>
</reference>
<dbReference type="InterPro" id="IPR012795">
    <property type="entry name" value="tRNA_Ile_lys_synt_N"/>
</dbReference>
<dbReference type="InterPro" id="IPR014729">
    <property type="entry name" value="Rossmann-like_a/b/a_fold"/>
</dbReference>
<evidence type="ECO:0000259" key="7">
    <source>
        <dbReference type="Pfam" id="PF01171"/>
    </source>
</evidence>
<feature type="domain" description="tRNA(Ile)-lysidine/2-thiocytidine synthase N-terminal" evidence="7">
    <location>
        <begin position="35"/>
        <end position="224"/>
    </location>
</feature>
<evidence type="ECO:0000313" key="8">
    <source>
        <dbReference type="EMBL" id="KGK40774.1"/>
    </source>
</evidence>
<dbReference type="EC" id="6.3.4.19" evidence="1"/>
<dbReference type="CDD" id="cd01992">
    <property type="entry name" value="TilS_N"/>
    <property type="match status" value="1"/>
</dbReference>